<dbReference type="InterPro" id="IPR006059">
    <property type="entry name" value="SBP"/>
</dbReference>
<dbReference type="SUPFAM" id="SSF53850">
    <property type="entry name" value="Periplasmic binding protein-like II"/>
    <property type="match status" value="1"/>
</dbReference>
<protein>
    <recommendedName>
        <fullName evidence="3">Extracellular solute-binding protein</fullName>
    </recommendedName>
</protein>
<dbReference type="Proteomes" id="UP000289794">
    <property type="component" value="Chromosome"/>
</dbReference>
<dbReference type="RefSeq" id="WP_130179566.1">
    <property type="nucleotide sequence ID" value="NZ_CP035945.1"/>
</dbReference>
<dbReference type="Gene3D" id="3.40.190.10">
    <property type="entry name" value="Periplasmic binding protein-like II"/>
    <property type="match status" value="1"/>
</dbReference>
<dbReference type="EMBL" id="CP035945">
    <property type="protein sequence ID" value="QBE94791.1"/>
    <property type="molecule type" value="Genomic_DNA"/>
</dbReference>
<name>A0A4P6LRM3_9FIRM</name>
<organism evidence="1 2">
    <name type="scientific">Blautia producta</name>
    <dbReference type="NCBI Taxonomy" id="33035"/>
    <lineage>
        <taxon>Bacteria</taxon>
        <taxon>Bacillati</taxon>
        <taxon>Bacillota</taxon>
        <taxon>Clostridia</taxon>
        <taxon>Lachnospirales</taxon>
        <taxon>Lachnospiraceae</taxon>
        <taxon>Blautia</taxon>
    </lineage>
</organism>
<dbReference type="Pfam" id="PF01547">
    <property type="entry name" value="SBP_bac_1"/>
    <property type="match status" value="1"/>
</dbReference>
<evidence type="ECO:0008006" key="3">
    <source>
        <dbReference type="Google" id="ProtNLM"/>
    </source>
</evidence>
<proteinExistence type="predicted"/>
<reference evidence="1 2" key="1">
    <citation type="submission" date="2019-01" db="EMBL/GenBank/DDBJ databases">
        <title>PMF-metabolizing Aryl O-demethylase.</title>
        <authorList>
            <person name="Kim M."/>
        </authorList>
    </citation>
    <scope>NUCLEOTIDE SEQUENCE [LARGE SCALE GENOMIC DNA]</scope>
    <source>
        <strain evidence="1 2">PMF1</strain>
    </source>
</reference>
<evidence type="ECO:0000313" key="2">
    <source>
        <dbReference type="Proteomes" id="UP000289794"/>
    </source>
</evidence>
<dbReference type="AlphaFoldDB" id="A0A4P6LRM3"/>
<sequence length="751" mass="82437">MKWRKILAAGMGLVLAAGLISGCGGQKKETGNGKKDDQEKAMGRYVEEDLKPPVQDGETPLGAYKKDGILYLYTSGGSQDSDVKYYSYQYKDGQWSDAQEETGLIDVASDFGLNYLGYGQDGSVYAIGQTLNPTDDIPYGWHIFKNVQDGDSWEDITPDNLTKADENGMAAFVTDIDTLADGSLCVANGSTGQAEIYKDGEKVFSADMEPMMSNFQNTISASPNRLAVTAKDGKGVTFYNTDDFSEAGSASLTKKEESFNLTPGTDGTWYCLTESGIVRFQETGDLMETLLDGSYGKMGATGVSVVSFFCGDDDDFYTLYNEYDKGGLFMARYTYKKDMPVSADDTLTVYGLKENKTVQQAISLFQTQNPDVKVDYSYAVGEHEKPTSDDIRNLNTELLGGNGADVLILDRLPVDSYIEKGVLADISSLRDELVKDSGMLENVAGALERDGKVYGLPARIGVPVMASKDDTDKALESIEALTSYLRENPQAQVLGDAVHTYAAETLLAVMYQELVKGDGSIDEEKMAEFIDDYLQICENIDTKLLEESVGYDPEDTEDRNIYFSAGYFSRYKDGTVSLYELQGYSSMMYPAYSINTAGIQPKAVNSSYVPYTIAGINASSKQQETAELFIKALMSDDVQGSDTRDGYPVTESAFSNMLAYADTDTAQKEQIASSYKDFKTGEEIMDEYGNADGQTLQTYLDLIRTLDKPFIPNQTLFDTVLEEMEKCYEGTETSAEAAKAIGQKMDTYLSE</sequence>
<dbReference type="PROSITE" id="PS51257">
    <property type="entry name" value="PROKAR_LIPOPROTEIN"/>
    <property type="match status" value="1"/>
</dbReference>
<dbReference type="KEGG" id="bpro:PMF13cell1_00284"/>
<evidence type="ECO:0000313" key="1">
    <source>
        <dbReference type="EMBL" id="QBE94791.1"/>
    </source>
</evidence>
<accession>A0A4P6LRM3</accession>
<gene>
    <name evidence="1" type="ORF">PMF13cell1_00284</name>
</gene>